<dbReference type="CDD" id="cd07500">
    <property type="entry name" value="HAD_PSP"/>
    <property type="match status" value="1"/>
</dbReference>
<keyword evidence="10" id="KW-0718">Serine biosynthesis</keyword>
<dbReference type="EC" id="3.1.3.3" evidence="4"/>
<keyword evidence="16" id="KW-1185">Reference proteome</keyword>
<evidence type="ECO:0000313" key="15">
    <source>
        <dbReference type="EMBL" id="MEZ7196126.1"/>
    </source>
</evidence>
<evidence type="ECO:0000256" key="13">
    <source>
        <dbReference type="ARBA" id="ARBA00048523"/>
    </source>
</evidence>
<comment type="similarity">
    <text evidence="3">Belongs to the HAD-like hydrolase superfamily. SerB family.</text>
</comment>
<evidence type="ECO:0000256" key="11">
    <source>
        <dbReference type="ARBA" id="ARBA00031693"/>
    </source>
</evidence>
<evidence type="ECO:0000256" key="10">
    <source>
        <dbReference type="ARBA" id="ARBA00023299"/>
    </source>
</evidence>
<dbReference type="RefSeq" id="WP_371385666.1">
    <property type="nucleotide sequence ID" value="NZ_JBGLYH010000009.1"/>
</dbReference>
<dbReference type="InterPro" id="IPR023214">
    <property type="entry name" value="HAD_sf"/>
</dbReference>
<evidence type="ECO:0000256" key="4">
    <source>
        <dbReference type="ARBA" id="ARBA00012640"/>
    </source>
</evidence>
<evidence type="ECO:0000256" key="9">
    <source>
        <dbReference type="ARBA" id="ARBA00022842"/>
    </source>
</evidence>
<dbReference type="InterPro" id="IPR045865">
    <property type="entry name" value="ACT-like_dom_sf"/>
</dbReference>
<dbReference type="GO" id="GO:0016787">
    <property type="term" value="F:hydrolase activity"/>
    <property type="evidence" value="ECO:0007669"/>
    <property type="project" value="UniProtKB-KW"/>
</dbReference>
<dbReference type="PANTHER" id="PTHR43344:SF2">
    <property type="entry name" value="PHOSPHOSERINE PHOSPHATASE"/>
    <property type="match status" value="1"/>
</dbReference>
<comment type="catalytic activity">
    <reaction evidence="12">
        <text>O-phospho-L-serine + H2O = L-serine + phosphate</text>
        <dbReference type="Rhea" id="RHEA:21208"/>
        <dbReference type="ChEBI" id="CHEBI:15377"/>
        <dbReference type="ChEBI" id="CHEBI:33384"/>
        <dbReference type="ChEBI" id="CHEBI:43474"/>
        <dbReference type="ChEBI" id="CHEBI:57524"/>
        <dbReference type="EC" id="3.1.3.3"/>
    </reaction>
</comment>
<evidence type="ECO:0000256" key="6">
    <source>
        <dbReference type="ARBA" id="ARBA00022605"/>
    </source>
</evidence>
<evidence type="ECO:0000259" key="14">
    <source>
        <dbReference type="PROSITE" id="PS51671"/>
    </source>
</evidence>
<comment type="catalytic activity">
    <reaction evidence="13">
        <text>O-phospho-D-serine + H2O = D-serine + phosphate</text>
        <dbReference type="Rhea" id="RHEA:24873"/>
        <dbReference type="ChEBI" id="CHEBI:15377"/>
        <dbReference type="ChEBI" id="CHEBI:35247"/>
        <dbReference type="ChEBI" id="CHEBI:43474"/>
        <dbReference type="ChEBI" id="CHEBI:58680"/>
        <dbReference type="EC" id="3.1.3.3"/>
    </reaction>
</comment>
<dbReference type="Proteomes" id="UP001568698">
    <property type="component" value="Unassembled WGS sequence"/>
</dbReference>
<name>A0ABV4JZJ6_9BACT</name>
<sequence>MEKIILVHVTGGDRPGLTAELSGVLAGYDVDVLDIGQVVIHNFLTLGILIRLPANSQPVLKDLLFKAHELGVTMRLHPLDEEKYNSWVGEAHKPRYIITLLARSVSSSQIAAITKVVSEAGLNIDTIYRLSGRVPLDCNDYECSRGCVEFTVRGTPRDVAELRAQFLEISSRMMVDIGFQEDNIFRRNRRLVAFDMDSTLIQAEVIDELAKEAGVGDQVAAITESAMRGELDFKQSLRKRLSLLEGLDESVLKKVADQLPMSEGAEKLISNLKNVGYKIAILSGGFTYFGDILRKRYGIDYVYANELEIVDGKLTGKAVGDIVDAQKKAELLQSIADQERISLQQVIAVGDGANDLPMLNLAGLGIAFHAKPKVKQGARQAISTLGLDAILFLLGMRSRDVV</sequence>
<gene>
    <name evidence="15" type="primary">serB</name>
    <name evidence="15" type="ORF">AB6M95_05135</name>
</gene>
<dbReference type="SFLD" id="SFLDF00029">
    <property type="entry name" value="phosphoserine_phosphatase"/>
    <property type="match status" value="1"/>
</dbReference>
<dbReference type="CDD" id="cd04871">
    <property type="entry name" value="ACT_PSP_2"/>
    <property type="match status" value="1"/>
</dbReference>
<evidence type="ECO:0000256" key="5">
    <source>
        <dbReference type="ARBA" id="ARBA00015196"/>
    </source>
</evidence>
<dbReference type="PANTHER" id="PTHR43344">
    <property type="entry name" value="PHOSPHOSERINE PHOSPHATASE"/>
    <property type="match status" value="1"/>
</dbReference>
<dbReference type="InterPro" id="IPR004469">
    <property type="entry name" value="PSP"/>
</dbReference>
<evidence type="ECO:0000256" key="8">
    <source>
        <dbReference type="ARBA" id="ARBA00022801"/>
    </source>
</evidence>
<dbReference type="SFLD" id="SFLDS00003">
    <property type="entry name" value="Haloacid_Dehalogenase"/>
    <property type="match status" value="1"/>
</dbReference>
<keyword evidence="9" id="KW-0460">Magnesium</keyword>
<keyword evidence="6" id="KW-0028">Amino-acid biosynthesis</keyword>
<evidence type="ECO:0000256" key="7">
    <source>
        <dbReference type="ARBA" id="ARBA00022723"/>
    </source>
</evidence>
<dbReference type="SFLD" id="SFLDG01136">
    <property type="entry name" value="C1.6:_Phosphoserine_Phosphatas"/>
    <property type="match status" value="1"/>
</dbReference>
<accession>A0ABV4JZJ6</accession>
<dbReference type="InterPro" id="IPR036412">
    <property type="entry name" value="HAD-like_sf"/>
</dbReference>
<comment type="cofactor">
    <cofactor evidence="1">
        <name>Mg(2+)</name>
        <dbReference type="ChEBI" id="CHEBI:18420"/>
    </cofactor>
</comment>
<comment type="caution">
    <text evidence="15">The sequence shown here is derived from an EMBL/GenBank/DDBJ whole genome shotgun (WGS) entry which is preliminary data.</text>
</comment>
<dbReference type="Gene3D" id="3.30.70.260">
    <property type="match status" value="2"/>
</dbReference>
<dbReference type="Pfam" id="PF12710">
    <property type="entry name" value="HAD"/>
    <property type="match status" value="1"/>
</dbReference>
<evidence type="ECO:0000256" key="1">
    <source>
        <dbReference type="ARBA" id="ARBA00001946"/>
    </source>
</evidence>
<dbReference type="SUPFAM" id="SSF56784">
    <property type="entry name" value="HAD-like"/>
    <property type="match status" value="1"/>
</dbReference>
<dbReference type="NCBIfam" id="TIGR01488">
    <property type="entry name" value="HAD-SF-IB"/>
    <property type="match status" value="1"/>
</dbReference>
<evidence type="ECO:0000256" key="3">
    <source>
        <dbReference type="ARBA" id="ARBA00009184"/>
    </source>
</evidence>
<dbReference type="EMBL" id="JBGLYH010000009">
    <property type="protein sequence ID" value="MEZ7196126.1"/>
    <property type="molecule type" value="Genomic_DNA"/>
</dbReference>
<dbReference type="Gene3D" id="3.40.50.1000">
    <property type="entry name" value="HAD superfamily/HAD-like"/>
    <property type="match status" value="1"/>
</dbReference>
<protein>
    <recommendedName>
        <fullName evidence="5">Phosphoserine phosphatase</fullName>
        <ecNumber evidence="4">3.1.3.3</ecNumber>
    </recommendedName>
    <alternativeName>
        <fullName evidence="11">O-phosphoserine phosphohydrolase</fullName>
    </alternativeName>
</protein>
<evidence type="ECO:0000256" key="12">
    <source>
        <dbReference type="ARBA" id="ARBA00048138"/>
    </source>
</evidence>
<evidence type="ECO:0000313" key="16">
    <source>
        <dbReference type="Proteomes" id="UP001568698"/>
    </source>
</evidence>
<dbReference type="PROSITE" id="PS51671">
    <property type="entry name" value="ACT"/>
    <property type="match status" value="1"/>
</dbReference>
<dbReference type="SFLD" id="SFLDG01137">
    <property type="entry name" value="C1.6.1:_Phosphoserine_Phosphat"/>
    <property type="match status" value="1"/>
</dbReference>
<dbReference type="Pfam" id="PF13740">
    <property type="entry name" value="ACT_6"/>
    <property type="match status" value="1"/>
</dbReference>
<feature type="domain" description="ACT" evidence="14">
    <location>
        <begin position="6"/>
        <end position="81"/>
    </location>
</feature>
<proteinExistence type="inferred from homology"/>
<evidence type="ECO:0000256" key="2">
    <source>
        <dbReference type="ARBA" id="ARBA00005135"/>
    </source>
</evidence>
<dbReference type="SUPFAM" id="SSF55021">
    <property type="entry name" value="ACT-like"/>
    <property type="match status" value="1"/>
</dbReference>
<dbReference type="InterPro" id="IPR050582">
    <property type="entry name" value="HAD-like_SerB"/>
</dbReference>
<reference evidence="15 16" key="1">
    <citation type="submission" date="2024-08" db="EMBL/GenBank/DDBJ databases">
        <title>Sulfate-reducing bacteria isolated from formation water of the oil field in Kazakhstan and description of Pseudodesulfovibrio sp.</title>
        <authorList>
            <person name="Bidzhieva S.K."/>
            <person name="Tourova T.P."/>
            <person name="Grouzdev D.S."/>
            <person name="Beletsky A.V."/>
            <person name="Sokolova D.S."/>
            <person name="Samigullina S.R."/>
            <person name="Poltaraus A.B."/>
            <person name="Avtukh A.N."/>
            <person name="Tereshina V.M."/>
            <person name="Zhaparov N.S."/>
            <person name="Mardanov A.V."/>
            <person name="Nazina T.N."/>
        </authorList>
    </citation>
    <scope>NUCLEOTIDE SEQUENCE [LARGE SCALE GENOMIC DNA]</scope>
    <source>
        <strain evidence="15 16">9FUS</strain>
    </source>
</reference>
<comment type="pathway">
    <text evidence="2">Amino-acid biosynthesis; L-serine biosynthesis; L-serine from 3-phospho-D-glycerate: step 3/3.</text>
</comment>
<dbReference type="NCBIfam" id="TIGR00338">
    <property type="entry name" value="serB"/>
    <property type="match status" value="1"/>
</dbReference>
<keyword evidence="8 15" id="KW-0378">Hydrolase</keyword>
<organism evidence="15 16">
    <name type="scientific">Pseudodesulfovibrio karagichevae</name>
    <dbReference type="NCBI Taxonomy" id="3239305"/>
    <lineage>
        <taxon>Bacteria</taxon>
        <taxon>Pseudomonadati</taxon>
        <taxon>Thermodesulfobacteriota</taxon>
        <taxon>Desulfovibrionia</taxon>
        <taxon>Desulfovibrionales</taxon>
        <taxon>Desulfovibrionaceae</taxon>
    </lineage>
</organism>
<dbReference type="InterPro" id="IPR002912">
    <property type="entry name" value="ACT_dom"/>
</dbReference>
<dbReference type="CDD" id="cd04870">
    <property type="entry name" value="ACT_PSP_1"/>
    <property type="match status" value="1"/>
</dbReference>
<keyword evidence="7" id="KW-0479">Metal-binding</keyword>